<sequence length="176" mass="18456">MSTVEILSMPAELSAQESPRDFVAPIDEVPNAQETLEVQLVNAIVEIAAIDTSVTLTSTEPASSLLPASATIGDVLTGRIEMPKVEVQEEVVYIRPRGKRTHPAAGPRSDAKPAREPAKATAKSVPKSGVVSSASSITTTSSGQSTSSSQSTTPSPHGPTEEEDRSGKKRNTPPRL</sequence>
<proteinExistence type="predicted"/>
<evidence type="ECO:0000256" key="1">
    <source>
        <dbReference type="SAM" id="MobiDB-lite"/>
    </source>
</evidence>
<dbReference type="AlphaFoldDB" id="M2QHF4"/>
<reference evidence="2 3" key="1">
    <citation type="journal article" date="2012" name="Proc. Natl. Acad. Sci. U.S.A.">
        <title>Comparative genomics of Ceriporiopsis subvermispora and Phanerochaete chrysosporium provide insight into selective ligninolysis.</title>
        <authorList>
            <person name="Fernandez-Fueyo E."/>
            <person name="Ruiz-Duenas F.J."/>
            <person name="Ferreira P."/>
            <person name="Floudas D."/>
            <person name="Hibbett D.S."/>
            <person name="Canessa P."/>
            <person name="Larrondo L.F."/>
            <person name="James T.Y."/>
            <person name="Seelenfreund D."/>
            <person name="Lobos S."/>
            <person name="Polanco R."/>
            <person name="Tello M."/>
            <person name="Honda Y."/>
            <person name="Watanabe T."/>
            <person name="Watanabe T."/>
            <person name="Ryu J.S."/>
            <person name="Kubicek C.P."/>
            <person name="Schmoll M."/>
            <person name="Gaskell J."/>
            <person name="Hammel K.E."/>
            <person name="St John F.J."/>
            <person name="Vanden Wymelenberg A."/>
            <person name="Sabat G."/>
            <person name="Splinter BonDurant S."/>
            <person name="Syed K."/>
            <person name="Yadav J.S."/>
            <person name="Doddapaneni H."/>
            <person name="Subramanian V."/>
            <person name="Lavin J.L."/>
            <person name="Oguiza J.A."/>
            <person name="Perez G."/>
            <person name="Pisabarro A.G."/>
            <person name="Ramirez L."/>
            <person name="Santoyo F."/>
            <person name="Master E."/>
            <person name="Coutinho P.M."/>
            <person name="Henrissat B."/>
            <person name="Lombard V."/>
            <person name="Magnuson J.K."/>
            <person name="Kuees U."/>
            <person name="Hori C."/>
            <person name="Igarashi K."/>
            <person name="Samejima M."/>
            <person name="Held B.W."/>
            <person name="Barry K.W."/>
            <person name="LaButti K.M."/>
            <person name="Lapidus A."/>
            <person name="Lindquist E.A."/>
            <person name="Lucas S.M."/>
            <person name="Riley R."/>
            <person name="Salamov A.A."/>
            <person name="Hoffmeister D."/>
            <person name="Schwenk D."/>
            <person name="Hadar Y."/>
            <person name="Yarden O."/>
            <person name="de Vries R.P."/>
            <person name="Wiebenga A."/>
            <person name="Stenlid J."/>
            <person name="Eastwood D."/>
            <person name="Grigoriev I.V."/>
            <person name="Berka R.M."/>
            <person name="Blanchette R.A."/>
            <person name="Kersten P."/>
            <person name="Martinez A.T."/>
            <person name="Vicuna R."/>
            <person name="Cullen D."/>
        </authorList>
    </citation>
    <scope>NUCLEOTIDE SEQUENCE [LARGE SCALE GENOMIC DNA]</scope>
    <source>
        <strain evidence="2 3">B</strain>
    </source>
</reference>
<feature type="compositionally biased region" description="Low complexity" evidence="1">
    <location>
        <begin position="122"/>
        <end position="155"/>
    </location>
</feature>
<gene>
    <name evidence="2" type="ORF">CERSUDRAFT_115460</name>
</gene>
<organism evidence="2 3">
    <name type="scientific">Ceriporiopsis subvermispora (strain B)</name>
    <name type="common">White-rot fungus</name>
    <name type="synonym">Gelatoporia subvermispora</name>
    <dbReference type="NCBI Taxonomy" id="914234"/>
    <lineage>
        <taxon>Eukaryota</taxon>
        <taxon>Fungi</taxon>
        <taxon>Dikarya</taxon>
        <taxon>Basidiomycota</taxon>
        <taxon>Agaricomycotina</taxon>
        <taxon>Agaricomycetes</taxon>
        <taxon>Polyporales</taxon>
        <taxon>Gelatoporiaceae</taxon>
        <taxon>Gelatoporia</taxon>
    </lineage>
</organism>
<name>M2QHF4_CERS8</name>
<feature type="compositionally biased region" description="Basic and acidic residues" evidence="1">
    <location>
        <begin position="109"/>
        <end position="118"/>
    </location>
</feature>
<protein>
    <submittedName>
        <fullName evidence="2">Uncharacterized protein</fullName>
    </submittedName>
</protein>
<evidence type="ECO:0000313" key="3">
    <source>
        <dbReference type="Proteomes" id="UP000016930"/>
    </source>
</evidence>
<evidence type="ECO:0000313" key="2">
    <source>
        <dbReference type="EMBL" id="EMD36443.1"/>
    </source>
</evidence>
<keyword evidence="3" id="KW-1185">Reference proteome</keyword>
<dbReference type="HOGENOM" id="CLU_1524963_0_0_1"/>
<dbReference type="Proteomes" id="UP000016930">
    <property type="component" value="Unassembled WGS sequence"/>
</dbReference>
<feature type="region of interest" description="Disordered" evidence="1">
    <location>
        <begin position="93"/>
        <end position="176"/>
    </location>
</feature>
<dbReference type="EMBL" id="KB445798">
    <property type="protein sequence ID" value="EMD36443.1"/>
    <property type="molecule type" value="Genomic_DNA"/>
</dbReference>
<accession>M2QHF4</accession>
<feature type="compositionally biased region" description="Basic residues" evidence="1">
    <location>
        <begin position="167"/>
        <end position="176"/>
    </location>
</feature>